<reference evidence="8 9" key="1">
    <citation type="submission" date="2015-02" db="EMBL/GenBank/DDBJ databases">
        <title>Nostoc linckia genome annotation.</title>
        <authorList>
            <person name="Zhou Z."/>
        </authorList>
    </citation>
    <scope>NUCLEOTIDE SEQUENCE [LARGE SCALE GENOMIC DNA]</scope>
    <source>
        <strain evidence="9">z8</strain>
    </source>
</reference>
<feature type="domain" description="Solute-binding protein family 3/N-terminal" evidence="7">
    <location>
        <begin position="58"/>
        <end position="273"/>
    </location>
</feature>
<evidence type="ECO:0000256" key="5">
    <source>
        <dbReference type="ARBA" id="ARBA00055538"/>
    </source>
</evidence>
<dbReference type="EMBL" id="LAHD01000118">
    <property type="protein sequence ID" value="PHJ97147.1"/>
    <property type="molecule type" value="Genomic_DNA"/>
</dbReference>
<dbReference type="RefSeq" id="WP_099071551.1">
    <property type="nucleotide sequence ID" value="NZ_LAHD01000118.1"/>
</dbReference>
<dbReference type="InterPro" id="IPR001638">
    <property type="entry name" value="Solute-binding_3/MltF_N"/>
</dbReference>
<organism evidence="8 9">
    <name type="scientific">Nostoc linckia z8</name>
    <dbReference type="NCBI Taxonomy" id="1628746"/>
    <lineage>
        <taxon>Bacteria</taxon>
        <taxon>Bacillati</taxon>
        <taxon>Cyanobacteriota</taxon>
        <taxon>Cyanophyceae</taxon>
        <taxon>Nostocales</taxon>
        <taxon>Nostocaceae</taxon>
        <taxon>Nostoc</taxon>
    </lineage>
</organism>
<protein>
    <recommendedName>
        <fullName evidence="6">Putative aliphatic sulfonates-binding protein</fullName>
    </recommendedName>
</protein>
<evidence type="ECO:0000256" key="2">
    <source>
        <dbReference type="ARBA" id="ARBA00010742"/>
    </source>
</evidence>
<keyword evidence="4" id="KW-0732">Signal</keyword>
<dbReference type="SUPFAM" id="SSF53850">
    <property type="entry name" value="Periplasmic binding protein-like II"/>
    <property type="match status" value="1"/>
</dbReference>
<dbReference type="Gene3D" id="3.40.190.10">
    <property type="entry name" value="Periplasmic binding protein-like II"/>
    <property type="match status" value="2"/>
</dbReference>
<keyword evidence="3" id="KW-0813">Transport</keyword>
<dbReference type="GO" id="GO:0016020">
    <property type="term" value="C:membrane"/>
    <property type="evidence" value="ECO:0007669"/>
    <property type="project" value="InterPro"/>
</dbReference>
<evidence type="ECO:0000313" key="9">
    <source>
        <dbReference type="Proteomes" id="UP000222310"/>
    </source>
</evidence>
<dbReference type="NCBIfam" id="TIGR01728">
    <property type="entry name" value="SsuA_fam"/>
    <property type="match status" value="1"/>
</dbReference>
<dbReference type="SMART" id="SM00062">
    <property type="entry name" value="PBPb"/>
    <property type="match status" value="1"/>
</dbReference>
<evidence type="ECO:0000256" key="1">
    <source>
        <dbReference type="ARBA" id="ARBA00004418"/>
    </source>
</evidence>
<dbReference type="PANTHER" id="PTHR30024">
    <property type="entry name" value="ALIPHATIC SULFONATES-BINDING PROTEIN-RELATED"/>
    <property type="match status" value="1"/>
</dbReference>
<dbReference type="Proteomes" id="UP000222310">
    <property type="component" value="Unassembled WGS sequence"/>
</dbReference>
<comment type="similarity">
    <text evidence="2">Belongs to the bacterial solute-binding protein SsuA/TauA family.</text>
</comment>
<dbReference type="PANTHER" id="PTHR30024:SF42">
    <property type="entry name" value="ALIPHATIC SULFONATES-BINDING PROTEIN-RELATED"/>
    <property type="match status" value="1"/>
</dbReference>
<dbReference type="InterPro" id="IPR015168">
    <property type="entry name" value="SsuA/THI5"/>
</dbReference>
<evidence type="ECO:0000313" key="8">
    <source>
        <dbReference type="EMBL" id="PHJ97147.1"/>
    </source>
</evidence>
<comment type="function">
    <text evidence="5">Part of a binding-protein-dependent transport system for aliphatic sulfonates. Putative binding protein.</text>
</comment>
<evidence type="ECO:0000259" key="7">
    <source>
        <dbReference type="SMART" id="SM00062"/>
    </source>
</evidence>
<dbReference type="FunFam" id="3.40.190.10:FF:000050">
    <property type="entry name" value="Sulfonate ABC transporter substrate-binding protein"/>
    <property type="match status" value="1"/>
</dbReference>
<dbReference type="InterPro" id="IPR010067">
    <property type="entry name" value="ABC_SsuA_sub-bd"/>
</dbReference>
<gene>
    <name evidence="8" type="ORF">VF08_29235</name>
</gene>
<evidence type="ECO:0000256" key="4">
    <source>
        <dbReference type="ARBA" id="ARBA00022729"/>
    </source>
</evidence>
<dbReference type="Pfam" id="PF09084">
    <property type="entry name" value="NMT1"/>
    <property type="match status" value="1"/>
</dbReference>
<evidence type="ECO:0000256" key="3">
    <source>
        <dbReference type="ARBA" id="ARBA00022448"/>
    </source>
</evidence>
<accession>A0A9Q5Z760</accession>
<dbReference type="AlphaFoldDB" id="A0A9Q5Z760"/>
<name>A0A9Q5Z760_NOSLI</name>
<dbReference type="PROSITE" id="PS51257">
    <property type="entry name" value="PROKAR_LIPOPROTEIN"/>
    <property type="match status" value="1"/>
</dbReference>
<dbReference type="GO" id="GO:0042597">
    <property type="term" value="C:periplasmic space"/>
    <property type="evidence" value="ECO:0007669"/>
    <property type="project" value="UniProtKB-SubCell"/>
</dbReference>
<comment type="caution">
    <text evidence="8">The sequence shown here is derived from an EMBL/GenBank/DDBJ whole genome shotgun (WGS) entry which is preliminary data.</text>
</comment>
<dbReference type="GeneID" id="57096533"/>
<evidence type="ECO:0000256" key="6">
    <source>
        <dbReference type="ARBA" id="ARBA00070228"/>
    </source>
</evidence>
<comment type="subcellular location">
    <subcellularLocation>
        <location evidence="1">Periplasm</location>
    </subcellularLocation>
</comment>
<dbReference type="GO" id="GO:0042626">
    <property type="term" value="F:ATPase-coupled transmembrane transporter activity"/>
    <property type="evidence" value="ECO:0007669"/>
    <property type="project" value="InterPro"/>
</dbReference>
<sequence>MVATSSKSRLQPFNYFLLLLVGGVFTLSTTLVSCKAPNTPEQAANASNKTDTNTKIKVLKMGYMTAGDLVKIKGVLEKRLNPLEIKVEWSKFAAGPQLLEAMNVGSVDFGFVGETPPIFAQASGVPFVYVASGKPGIGEGTAVVVDKNSSIKTIADLKGKGLAFQRATAQQYFVIKVLEEAGLKLSDIKHINLTPLETRAAFERKSADAAVIGDPHLALFQKTGSIRVIRDGKGITTQGGYWLGSRNFVKDNPEVVKIILEEVNSVGKWAEANPREVATLIAPEAKIDIPTLELVSKRRFYTLRPLSQEVLSGQQKIADLFYEQKFITKKINVREATLSSEQYAAVTPSEIKP</sequence>
<proteinExistence type="inferred from homology"/>